<keyword evidence="3" id="KW-0808">Transferase</keyword>
<dbReference type="PROSITE" id="PS00107">
    <property type="entry name" value="PROTEIN_KINASE_ATP"/>
    <property type="match status" value="1"/>
</dbReference>
<evidence type="ECO:0000256" key="2">
    <source>
        <dbReference type="ARBA" id="ARBA00022527"/>
    </source>
</evidence>
<evidence type="ECO:0000256" key="3">
    <source>
        <dbReference type="ARBA" id="ARBA00022679"/>
    </source>
</evidence>
<dbReference type="GO" id="GO:0005524">
    <property type="term" value="F:ATP binding"/>
    <property type="evidence" value="ECO:0007669"/>
    <property type="project" value="UniProtKB-UniRule"/>
</dbReference>
<keyword evidence="6 9" id="KW-0067">ATP-binding</keyword>
<dbReference type="InterPro" id="IPR017441">
    <property type="entry name" value="Protein_kinase_ATP_BS"/>
</dbReference>
<keyword evidence="4 9" id="KW-0547">Nucleotide-binding</keyword>
<dbReference type="SMART" id="SM00220">
    <property type="entry name" value="S_TKc"/>
    <property type="match status" value="1"/>
</dbReference>
<dbReference type="InterPro" id="IPR051681">
    <property type="entry name" value="Ser/Thr_Kinases-Pseudokinases"/>
</dbReference>
<dbReference type="Gene3D" id="3.30.200.20">
    <property type="entry name" value="Phosphorylase Kinase, domain 1"/>
    <property type="match status" value="1"/>
</dbReference>
<feature type="binding site" evidence="9">
    <location>
        <position position="90"/>
    </location>
    <ligand>
        <name>ATP</name>
        <dbReference type="ChEBI" id="CHEBI:30616"/>
    </ligand>
</feature>
<feature type="domain" description="Protein kinase" evidence="11">
    <location>
        <begin position="63"/>
        <end position="323"/>
    </location>
</feature>
<comment type="catalytic activity">
    <reaction evidence="7">
        <text>L-threonyl-[protein] + ATP = O-phospho-L-threonyl-[protein] + ADP + H(+)</text>
        <dbReference type="Rhea" id="RHEA:46608"/>
        <dbReference type="Rhea" id="RHEA-COMP:11060"/>
        <dbReference type="Rhea" id="RHEA-COMP:11605"/>
        <dbReference type="ChEBI" id="CHEBI:15378"/>
        <dbReference type="ChEBI" id="CHEBI:30013"/>
        <dbReference type="ChEBI" id="CHEBI:30616"/>
        <dbReference type="ChEBI" id="CHEBI:61977"/>
        <dbReference type="ChEBI" id="CHEBI:456216"/>
        <dbReference type="EC" id="2.7.11.1"/>
    </reaction>
</comment>
<dbReference type="OrthoDB" id="4062651at2759"/>
<proteinExistence type="inferred from homology"/>
<dbReference type="SUPFAM" id="SSF56112">
    <property type="entry name" value="Protein kinase-like (PK-like)"/>
    <property type="match status" value="1"/>
</dbReference>
<dbReference type="RefSeq" id="XP_022319224.1">
    <property type="nucleotide sequence ID" value="XM_022463516.1"/>
</dbReference>
<dbReference type="InterPro" id="IPR000719">
    <property type="entry name" value="Prot_kinase_dom"/>
</dbReference>
<dbReference type="GO" id="GO:0004674">
    <property type="term" value="F:protein serine/threonine kinase activity"/>
    <property type="evidence" value="ECO:0007669"/>
    <property type="project" value="UniProtKB-KW"/>
</dbReference>
<dbReference type="Gene3D" id="1.10.510.10">
    <property type="entry name" value="Transferase(Phosphotransferase) domain 1"/>
    <property type="match status" value="1"/>
</dbReference>
<evidence type="ECO:0000256" key="8">
    <source>
        <dbReference type="ARBA" id="ARBA00048679"/>
    </source>
</evidence>
<dbReference type="GeneID" id="111121998"/>
<dbReference type="EC" id="2.7.11.1" evidence="1"/>
<dbReference type="PROSITE" id="PS00108">
    <property type="entry name" value="PROTEIN_KINASE_ST"/>
    <property type="match status" value="1"/>
</dbReference>
<dbReference type="InterPro" id="IPR011009">
    <property type="entry name" value="Kinase-like_dom_sf"/>
</dbReference>
<dbReference type="AlphaFoldDB" id="A0A8B8CVF9"/>
<keyword evidence="2 10" id="KW-0723">Serine/threonine-protein kinase</keyword>
<evidence type="ECO:0000256" key="10">
    <source>
        <dbReference type="RuleBase" id="RU000304"/>
    </source>
</evidence>
<keyword evidence="12" id="KW-1185">Reference proteome</keyword>
<gene>
    <name evidence="13" type="primary">LOC111121998</name>
</gene>
<evidence type="ECO:0000256" key="1">
    <source>
        <dbReference type="ARBA" id="ARBA00012513"/>
    </source>
</evidence>
<dbReference type="PANTHER" id="PTHR44329:SF285">
    <property type="entry name" value="V-MOS MOLONEY MURINE SARCOMA VIRAL ONCO HOMOLOG"/>
    <property type="match status" value="1"/>
</dbReference>
<dbReference type="InterPro" id="IPR008271">
    <property type="entry name" value="Ser/Thr_kinase_AS"/>
</dbReference>
<evidence type="ECO:0000256" key="5">
    <source>
        <dbReference type="ARBA" id="ARBA00022777"/>
    </source>
</evidence>
<evidence type="ECO:0000256" key="6">
    <source>
        <dbReference type="ARBA" id="ARBA00022840"/>
    </source>
</evidence>
<evidence type="ECO:0000259" key="11">
    <source>
        <dbReference type="PROSITE" id="PS50011"/>
    </source>
</evidence>
<dbReference type="KEGG" id="cvn:111121998"/>
<keyword evidence="5" id="KW-0418">Kinase</keyword>
<reference evidence="13" key="1">
    <citation type="submission" date="2025-08" db="UniProtKB">
        <authorList>
            <consortium name="RefSeq"/>
        </authorList>
    </citation>
    <scope>IDENTIFICATION</scope>
    <source>
        <tissue evidence="13">Whole sample</tissue>
    </source>
</reference>
<dbReference type="PANTHER" id="PTHR44329">
    <property type="entry name" value="SERINE/THREONINE-PROTEIN KINASE TNNI3K-RELATED"/>
    <property type="match status" value="1"/>
</dbReference>
<sequence>MKTTSYSYSHQMTKTTFTTRSWQKLKHLLSKYKRSRGGFFRKVMPKISLVHNKKLTHVNKEEVKLGRLLGAGGFGSVYLGSYRQHDVAVKIMHKQSKNAAAQMESFKAELHVLDFEHPNIVRTLAATPFEEFPEGGWIVMEYAGSRTLQSMLNSEELCQETRIQFALQMSDALQYIHQNHVLHLDLKPANILITTRGDIKIADFGCSQKVEVDTGLVSPTQRSLLTGTFAYRAPELLKGQVPSQKADIYALGVTLWQMLARENPYGNENQHVVIFSVVAYGQRPPHPQIEMDPFEECYRDLYSQCWAVSQLDRPSAKELHETLKIWKKYM</sequence>
<dbReference type="Pfam" id="PF00069">
    <property type="entry name" value="Pkinase"/>
    <property type="match status" value="1"/>
</dbReference>
<evidence type="ECO:0000313" key="12">
    <source>
        <dbReference type="Proteomes" id="UP000694844"/>
    </source>
</evidence>
<protein>
    <recommendedName>
        <fullName evidence="1">non-specific serine/threonine protein kinase</fullName>
        <ecNumber evidence="1">2.7.11.1</ecNumber>
    </recommendedName>
</protein>
<evidence type="ECO:0000256" key="9">
    <source>
        <dbReference type="PROSITE-ProRule" id="PRU10141"/>
    </source>
</evidence>
<accession>A0A8B8CVF9</accession>
<evidence type="ECO:0000256" key="7">
    <source>
        <dbReference type="ARBA" id="ARBA00047899"/>
    </source>
</evidence>
<organism evidence="12 13">
    <name type="scientific">Crassostrea virginica</name>
    <name type="common">Eastern oyster</name>
    <dbReference type="NCBI Taxonomy" id="6565"/>
    <lineage>
        <taxon>Eukaryota</taxon>
        <taxon>Metazoa</taxon>
        <taxon>Spiralia</taxon>
        <taxon>Lophotrochozoa</taxon>
        <taxon>Mollusca</taxon>
        <taxon>Bivalvia</taxon>
        <taxon>Autobranchia</taxon>
        <taxon>Pteriomorphia</taxon>
        <taxon>Ostreida</taxon>
        <taxon>Ostreoidea</taxon>
        <taxon>Ostreidae</taxon>
        <taxon>Crassostrea</taxon>
    </lineage>
</organism>
<dbReference type="PROSITE" id="PS50011">
    <property type="entry name" value="PROTEIN_KINASE_DOM"/>
    <property type="match status" value="1"/>
</dbReference>
<dbReference type="Proteomes" id="UP000694844">
    <property type="component" value="Chromosome 2"/>
</dbReference>
<name>A0A8B8CVF9_CRAVI</name>
<evidence type="ECO:0000313" key="13">
    <source>
        <dbReference type="RefSeq" id="XP_022319224.1"/>
    </source>
</evidence>
<evidence type="ECO:0000256" key="4">
    <source>
        <dbReference type="ARBA" id="ARBA00022741"/>
    </source>
</evidence>
<dbReference type="PIRSF" id="PIRSF000654">
    <property type="entry name" value="Integrin-linked_kinase"/>
    <property type="match status" value="1"/>
</dbReference>
<comment type="similarity">
    <text evidence="10">Belongs to the protein kinase superfamily.</text>
</comment>
<comment type="catalytic activity">
    <reaction evidence="8">
        <text>L-seryl-[protein] + ATP = O-phospho-L-seryl-[protein] + ADP + H(+)</text>
        <dbReference type="Rhea" id="RHEA:17989"/>
        <dbReference type="Rhea" id="RHEA-COMP:9863"/>
        <dbReference type="Rhea" id="RHEA-COMP:11604"/>
        <dbReference type="ChEBI" id="CHEBI:15378"/>
        <dbReference type="ChEBI" id="CHEBI:29999"/>
        <dbReference type="ChEBI" id="CHEBI:30616"/>
        <dbReference type="ChEBI" id="CHEBI:83421"/>
        <dbReference type="ChEBI" id="CHEBI:456216"/>
        <dbReference type="EC" id="2.7.11.1"/>
    </reaction>
</comment>